<reference evidence="5" key="2">
    <citation type="submission" date="2023-01" db="EMBL/GenBank/DDBJ databases">
        <authorList>
            <person name="Sun Q."/>
            <person name="Evtushenko L."/>
        </authorList>
    </citation>
    <scope>NUCLEOTIDE SEQUENCE</scope>
    <source>
        <strain evidence="5">VKM B-2748</strain>
    </source>
</reference>
<keyword evidence="3" id="KW-0996">Nickel insertion</keyword>
<dbReference type="GO" id="GO:0016151">
    <property type="term" value="F:nickel cation binding"/>
    <property type="evidence" value="ECO:0007669"/>
    <property type="project" value="UniProtKB-UniRule"/>
</dbReference>
<dbReference type="PANTHER" id="PTHR33643:SF1">
    <property type="entry name" value="UREASE ACCESSORY PROTEIN D"/>
    <property type="match status" value="1"/>
</dbReference>
<keyword evidence="2 3" id="KW-0143">Chaperone</keyword>
<comment type="function">
    <text evidence="3">Required for maturation of urease via the functional incorporation of the urease nickel metallocenter.</text>
</comment>
<name>A0A9W6N7Q6_9HYPH</name>
<feature type="region of interest" description="Disordered" evidence="4">
    <location>
        <begin position="1"/>
        <end position="21"/>
    </location>
</feature>
<dbReference type="AlphaFoldDB" id="A0A9W6N7Q6"/>
<dbReference type="GO" id="GO:0005737">
    <property type="term" value="C:cytoplasm"/>
    <property type="evidence" value="ECO:0007669"/>
    <property type="project" value="UniProtKB-SubCell"/>
</dbReference>
<proteinExistence type="inferred from homology"/>
<dbReference type="RefSeq" id="WP_271201155.1">
    <property type="nucleotide sequence ID" value="NZ_BSFL01000003.1"/>
</dbReference>
<evidence type="ECO:0000256" key="4">
    <source>
        <dbReference type="SAM" id="MobiDB-lite"/>
    </source>
</evidence>
<organism evidence="5 6">
    <name type="scientific">Methylopila turkensis</name>
    <dbReference type="NCBI Taxonomy" id="1437816"/>
    <lineage>
        <taxon>Bacteria</taxon>
        <taxon>Pseudomonadati</taxon>
        <taxon>Pseudomonadota</taxon>
        <taxon>Alphaproteobacteria</taxon>
        <taxon>Hyphomicrobiales</taxon>
        <taxon>Methylopilaceae</taxon>
        <taxon>Methylopila</taxon>
    </lineage>
</organism>
<keyword evidence="3" id="KW-0963">Cytoplasm</keyword>
<accession>A0A9W6N7Q6</accession>
<protein>
    <recommendedName>
        <fullName evidence="3">Urease accessory protein UreD</fullName>
    </recommendedName>
</protein>
<sequence>MEKKPIPVEATKVRDDGRQRAKGAARVAFARRGPATRLADLEQAGALRVLFPRPEPGTPPCAVLANIGGGVTGGDRLDVEIVWGEGAEASVTTQAAEKTYRAVSDPAVIANRLTVAAGAVAHWLPQETILFDGARLERSFDAELADDAELLACDSFVFGRSARGERVERGRVFDRWRVRRGGRLVFADALELDGAVADRLDRPAVAAGGLATATLLLVSQAAEARLSGLREAFASGSSEAGASVFDGCLVARLVARDAAALRRDVAAAIGVLSGRPPPRVFAF</sequence>
<dbReference type="Proteomes" id="UP001143309">
    <property type="component" value="Unassembled WGS sequence"/>
</dbReference>
<dbReference type="PANTHER" id="PTHR33643">
    <property type="entry name" value="UREASE ACCESSORY PROTEIN D"/>
    <property type="match status" value="1"/>
</dbReference>
<evidence type="ECO:0000313" key="6">
    <source>
        <dbReference type="Proteomes" id="UP001143309"/>
    </source>
</evidence>
<gene>
    <name evidence="3 5" type="primary">ureD</name>
    <name evidence="5" type="ORF">GCM10008174_24080</name>
</gene>
<evidence type="ECO:0000256" key="3">
    <source>
        <dbReference type="HAMAP-Rule" id="MF_01384"/>
    </source>
</evidence>
<dbReference type="EMBL" id="BSFL01000003">
    <property type="protein sequence ID" value="GLK80667.1"/>
    <property type="molecule type" value="Genomic_DNA"/>
</dbReference>
<feature type="compositionally biased region" description="Basic and acidic residues" evidence="4">
    <location>
        <begin position="1"/>
        <end position="19"/>
    </location>
</feature>
<reference evidence="5" key="1">
    <citation type="journal article" date="2014" name="Int. J. Syst. Evol. Microbiol.">
        <title>Complete genome sequence of Corynebacterium casei LMG S-19264T (=DSM 44701T), isolated from a smear-ripened cheese.</title>
        <authorList>
            <consortium name="US DOE Joint Genome Institute (JGI-PGF)"/>
            <person name="Walter F."/>
            <person name="Albersmeier A."/>
            <person name="Kalinowski J."/>
            <person name="Ruckert C."/>
        </authorList>
    </citation>
    <scope>NUCLEOTIDE SEQUENCE</scope>
    <source>
        <strain evidence="5">VKM B-2748</strain>
    </source>
</reference>
<comment type="subcellular location">
    <subcellularLocation>
        <location evidence="3">Cytoplasm</location>
    </subcellularLocation>
</comment>
<comment type="caution">
    <text evidence="5">The sequence shown here is derived from an EMBL/GenBank/DDBJ whole genome shotgun (WGS) entry which is preliminary data.</text>
</comment>
<keyword evidence="6" id="KW-1185">Reference proteome</keyword>
<dbReference type="HAMAP" id="MF_01384">
    <property type="entry name" value="UreD"/>
    <property type="match status" value="1"/>
</dbReference>
<dbReference type="Pfam" id="PF01774">
    <property type="entry name" value="UreD"/>
    <property type="match status" value="1"/>
</dbReference>
<evidence type="ECO:0000256" key="1">
    <source>
        <dbReference type="ARBA" id="ARBA00007177"/>
    </source>
</evidence>
<evidence type="ECO:0000313" key="5">
    <source>
        <dbReference type="EMBL" id="GLK80667.1"/>
    </source>
</evidence>
<comment type="similarity">
    <text evidence="1 3">Belongs to the UreD family.</text>
</comment>
<evidence type="ECO:0000256" key="2">
    <source>
        <dbReference type="ARBA" id="ARBA00023186"/>
    </source>
</evidence>
<dbReference type="InterPro" id="IPR002669">
    <property type="entry name" value="UreD"/>
</dbReference>
<comment type="subunit">
    <text evidence="3">UreD, UreF and UreG form a complex that acts as a GTP-hydrolysis-dependent molecular chaperone, activating the urease apoprotein by helping to assemble the nickel containing metallocenter of UreC. The UreE protein probably delivers the nickel.</text>
</comment>